<evidence type="ECO:0000313" key="1">
    <source>
        <dbReference type="EMBL" id="CAG8661514.1"/>
    </source>
</evidence>
<feature type="non-terminal residue" evidence="1">
    <location>
        <position position="98"/>
    </location>
</feature>
<sequence length="98" mass="11437">LLKIVDVKSFPNNFIIESSTELRNKNGDLFSTDNFAIFTITEKRREERPEKSYNQECYKAGNGIASMEWRLDSIKTDVDMLNSILIVNDERQLNFTKK</sequence>
<dbReference type="EMBL" id="CAJVPJ010005446">
    <property type="protein sequence ID" value="CAG8661514.1"/>
    <property type="molecule type" value="Genomic_DNA"/>
</dbReference>
<accession>A0A9N9E1P7</accession>
<name>A0A9N9E1P7_9GLOM</name>
<evidence type="ECO:0000313" key="2">
    <source>
        <dbReference type="Proteomes" id="UP000789572"/>
    </source>
</evidence>
<reference evidence="1" key="1">
    <citation type="submission" date="2021-06" db="EMBL/GenBank/DDBJ databases">
        <authorList>
            <person name="Kallberg Y."/>
            <person name="Tangrot J."/>
            <person name="Rosling A."/>
        </authorList>
    </citation>
    <scope>NUCLEOTIDE SEQUENCE</scope>
    <source>
        <strain evidence="1">IA702</strain>
    </source>
</reference>
<protein>
    <submittedName>
        <fullName evidence="1">11000_t:CDS:1</fullName>
    </submittedName>
</protein>
<comment type="caution">
    <text evidence="1">The sequence shown here is derived from an EMBL/GenBank/DDBJ whole genome shotgun (WGS) entry which is preliminary data.</text>
</comment>
<gene>
    <name evidence="1" type="ORF">POCULU_LOCUS10483</name>
</gene>
<proteinExistence type="predicted"/>
<keyword evidence="2" id="KW-1185">Reference proteome</keyword>
<dbReference type="AlphaFoldDB" id="A0A9N9E1P7"/>
<organism evidence="1 2">
    <name type="scientific">Paraglomus occultum</name>
    <dbReference type="NCBI Taxonomy" id="144539"/>
    <lineage>
        <taxon>Eukaryota</taxon>
        <taxon>Fungi</taxon>
        <taxon>Fungi incertae sedis</taxon>
        <taxon>Mucoromycota</taxon>
        <taxon>Glomeromycotina</taxon>
        <taxon>Glomeromycetes</taxon>
        <taxon>Paraglomerales</taxon>
        <taxon>Paraglomeraceae</taxon>
        <taxon>Paraglomus</taxon>
    </lineage>
</organism>
<dbReference type="Proteomes" id="UP000789572">
    <property type="component" value="Unassembled WGS sequence"/>
</dbReference>